<evidence type="ECO:0000256" key="7">
    <source>
        <dbReference type="SAM" id="MobiDB-lite"/>
    </source>
</evidence>
<keyword evidence="6" id="KW-0597">Phosphoprotein</keyword>
<dbReference type="InterPro" id="IPR025662">
    <property type="entry name" value="Sigma_54_int_dom_ATP-bd_1"/>
</dbReference>
<dbReference type="InterPro" id="IPR009057">
    <property type="entry name" value="Homeodomain-like_sf"/>
</dbReference>
<dbReference type="EMBL" id="CP076686">
    <property type="protein sequence ID" value="QWV12119.1"/>
    <property type="molecule type" value="Genomic_DNA"/>
</dbReference>
<dbReference type="PRINTS" id="PR01590">
    <property type="entry name" value="HTHFIS"/>
</dbReference>
<evidence type="ECO:0000259" key="9">
    <source>
        <dbReference type="PROSITE" id="PS50110"/>
    </source>
</evidence>
<dbReference type="SUPFAM" id="SSF46689">
    <property type="entry name" value="Homeodomain-like"/>
    <property type="match status" value="1"/>
</dbReference>
<dbReference type="InterPro" id="IPR011006">
    <property type="entry name" value="CheY-like_superfamily"/>
</dbReference>
<dbReference type="Pfam" id="PF00158">
    <property type="entry name" value="Sigma54_activat"/>
    <property type="match status" value="1"/>
</dbReference>
<evidence type="ECO:0000256" key="4">
    <source>
        <dbReference type="ARBA" id="ARBA00023125"/>
    </source>
</evidence>
<dbReference type="RefSeq" id="WP_014577637.1">
    <property type="nucleotide sequence ID" value="NZ_CP076686.1"/>
</dbReference>
<reference evidence="10 11" key="1">
    <citation type="submission" date="2021-06" db="EMBL/GenBank/DDBJ databases">
        <title>Microbial metabolic specificity influences pelagic lipid remineralization.</title>
        <authorList>
            <person name="Behrendt L."/>
            <person name="Hunter J.E."/>
            <person name="Alcolombri U."/>
            <person name="Smriga S."/>
            <person name="Mincer T."/>
            <person name="Lowenstein D.P."/>
            <person name="Peaudecerf F.J."/>
            <person name="Fernandez V.I."/>
            <person name="Fredricks H."/>
            <person name="Almblad H."/>
            <person name="Harrison J.J."/>
            <person name="Stocker R."/>
            <person name="Van Mooy B.A.S."/>
        </authorList>
    </citation>
    <scope>NUCLEOTIDE SEQUENCE [LARGE SCALE GENOMIC DNA]</scope>
    <source>
        <strain evidence="10 11">HP15-B</strain>
    </source>
</reference>
<evidence type="ECO:0000259" key="8">
    <source>
        <dbReference type="PROSITE" id="PS50045"/>
    </source>
</evidence>
<keyword evidence="5" id="KW-0804">Transcription</keyword>
<gene>
    <name evidence="10" type="ORF">KQ249_15760</name>
</gene>
<dbReference type="InterPro" id="IPR025944">
    <property type="entry name" value="Sigma_54_int_dom_CS"/>
</dbReference>
<dbReference type="InterPro" id="IPR002197">
    <property type="entry name" value="HTH_Fis"/>
</dbReference>
<evidence type="ECO:0000313" key="11">
    <source>
        <dbReference type="Proteomes" id="UP000683442"/>
    </source>
</evidence>
<keyword evidence="1" id="KW-0547">Nucleotide-binding</keyword>
<dbReference type="Pfam" id="PF25601">
    <property type="entry name" value="AAA_lid_14"/>
    <property type="match status" value="1"/>
</dbReference>
<sequence>MAKAQILIVEDDHDLREALVTTLELAKFRVREACNASEALERLAEAPVDMVVSDVNMPGLSGHQLLAEVQRLYPGLPMMLITAYGQISDAVSAMQAGAIDYLVKPFEPRFLVDAVSKVVGGGREKASDEPVAEDPISKRMFQLATKVAGSDSTVMISGESGTGKEVLARFIHQQSPRSEQPFVAINCAAIPENMLEAILFGHEKGAFTGAVASSPGKFEQANGGTILLDEISEMDLGLQSKLLRVLQEREVERVGGRKTISLDVRVVATTNRDLADYVREGKFREDLYYRLTVFPMHWQPLRERPLDIMPLATSLLKKHCRKMKLTGITFAQDAKSALMNHQWPGNVRELDNAIQRALVLHQGNVIHSGDLCLELGITGRPDLRSAAPVSMTETVANTAAGEPDISDSGFSPLDEPSHLRSDEPEGAVSLGDDLRQQEFRIIIQTLRKERGRRNRAAEQLGISPRTLRYKLAQMRDAGIDLDAEMALV</sequence>
<dbReference type="PROSITE" id="PS00675">
    <property type="entry name" value="SIGMA54_INTERACT_1"/>
    <property type="match status" value="1"/>
</dbReference>
<feature type="modified residue" description="4-aspartylphosphate" evidence="6">
    <location>
        <position position="54"/>
    </location>
</feature>
<dbReference type="SUPFAM" id="SSF52172">
    <property type="entry name" value="CheY-like"/>
    <property type="match status" value="1"/>
</dbReference>
<evidence type="ECO:0000313" key="10">
    <source>
        <dbReference type="EMBL" id="QWV12119.1"/>
    </source>
</evidence>
<dbReference type="PANTHER" id="PTHR32071:SF21">
    <property type="entry name" value="TRANSCRIPTIONAL REGULATORY PROTEIN FLGR"/>
    <property type="match status" value="1"/>
</dbReference>
<name>A0ABX8IG01_9GAMM</name>
<evidence type="ECO:0000256" key="6">
    <source>
        <dbReference type="PROSITE-ProRule" id="PRU00169"/>
    </source>
</evidence>
<dbReference type="Gene3D" id="3.40.50.2300">
    <property type="match status" value="1"/>
</dbReference>
<evidence type="ECO:0000256" key="5">
    <source>
        <dbReference type="ARBA" id="ARBA00023163"/>
    </source>
</evidence>
<accession>A0ABX8IG01</accession>
<dbReference type="SMART" id="SM00382">
    <property type="entry name" value="AAA"/>
    <property type="match status" value="1"/>
</dbReference>
<dbReference type="CDD" id="cd00009">
    <property type="entry name" value="AAA"/>
    <property type="match status" value="1"/>
</dbReference>
<keyword evidence="4" id="KW-0238">DNA-binding</keyword>
<dbReference type="PROSITE" id="PS00688">
    <property type="entry name" value="SIGMA54_INTERACT_3"/>
    <property type="match status" value="1"/>
</dbReference>
<dbReference type="Gene3D" id="3.40.50.300">
    <property type="entry name" value="P-loop containing nucleotide triphosphate hydrolases"/>
    <property type="match status" value="1"/>
</dbReference>
<feature type="domain" description="Response regulatory" evidence="9">
    <location>
        <begin position="5"/>
        <end position="119"/>
    </location>
</feature>
<dbReference type="Gene3D" id="1.10.8.60">
    <property type="match status" value="1"/>
</dbReference>
<feature type="domain" description="Sigma-54 factor interaction" evidence="8">
    <location>
        <begin position="130"/>
        <end position="359"/>
    </location>
</feature>
<dbReference type="Pfam" id="PF02954">
    <property type="entry name" value="HTH_8"/>
    <property type="match status" value="1"/>
</dbReference>
<dbReference type="PANTHER" id="PTHR32071">
    <property type="entry name" value="TRANSCRIPTIONAL REGULATORY PROTEIN"/>
    <property type="match status" value="1"/>
</dbReference>
<dbReference type="PROSITE" id="PS50110">
    <property type="entry name" value="RESPONSE_REGULATORY"/>
    <property type="match status" value="1"/>
</dbReference>
<protein>
    <submittedName>
        <fullName evidence="10">Sigma-54 dependent transcriptional regulator</fullName>
    </submittedName>
</protein>
<dbReference type="InterPro" id="IPR025943">
    <property type="entry name" value="Sigma_54_int_dom_ATP-bd_2"/>
</dbReference>
<dbReference type="InterPro" id="IPR027417">
    <property type="entry name" value="P-loop_NTPase"/>
</dbReference>
<dbReference type="InterPro" id="IPR003593">
    <property type="entry name" value="AAA+_ATPase"/>
</dbReference>
<dbReference type="PROSITE" id="PS50045">
    <property type="entry name" value="SIGMA54_INTERACT_4"/>
    <property type="match status" value="1"/>
</dbReference>
<feature type="region of interest" description="Disordered" evidence="7">
    <location>
        <begin position="399"/>
        <end position="430"/>
    </location>
</feature>
<dbReference type="Proteomes" id="UP000683442">
    <property type="component" value="Chromosome"/>
</dbReference>
<evidence type="ECO:0000256" key="1">
    <source>
        <dbReference type="ARBA" id="ARBA00022741"/>
    </source>
</evidence>
<dbReference type="SMART" id="SM00448">
    <property type="entry name" value="REC"/>
    <property type="match status" value="1"/>
</dbReference>
<keyword evidence="3" id="KW-0805">Transcription regulation</keyword>
<dbReference type="SUPFAM" id="SSF52540">
    <property type="entry name" value="P-loop containing nucleoside triphosphate hydrolases"/>
    <property type="match status" value="1"/>
</dbReference>
<evidence type="ECO:0000256" key="2">
    <source>
        <dbReference type="ARBA" id="ARBA00022840"/>
    </source>
</evidence>
<dbReference type="InterPro" id="IPR001789">
    <property type="entry name" value="Sig_transdc_resp-reg_receiver"/>
</dbReference>
<keyword evidence="11" id="KW-1185">Reference proteome</keyword>
<dbReference type="Gene3D" id="1.10.10.60">
    <property type="entry name" value="Homeodomain-like"/>
    <property type="match status" value="1"/>
</dbReference>
<dbReference type="PROSITE" id="PS00676">
    <property type="entry name" value="SIGMA54_INTERACT_2"/>
    <property type="match status" value="1"/>
</dbReference>
<dbReference type="InterPro" id="IPR058031">
    <property type="entry name" value="AAA_lid_NorR"/>
</dbReference>
<keyword evidence="2" id="KW-0067">ATP-binding</keyword>
<evidence type="ECO:0000256" key="3">
    <source>
        <dbReference type="ARBA" id="ARBA00023015"/>
    </source>
</evidence>
<proteinExistence type="predicted"/>
<dbReference type="InterPro" id="IPR002078">
    <property type="entry name" value="Sigma_54_int"/>
</dbReference>
<organism evidence="10 11">
    <name type="scientific">Marinobacter adhaerens</name>
    <dbReference type="NCBI Taxonomy" id="1033846"/>
    <lineage>
        <taxon>Bacteria</taxon>
        <taxon>Pseudomonadati</taxon>
        <taxon>Pseudomonadota</taxon>
        <taxon>Gammaproteobacteria</taxon>
        <taxon>Pseudomonadales</taxon>
        <taxon>Marinobacteraceae</taxon>
        <taxon>Marinobacter</taxon>
    </lineage>
</organism>
<dbReference type="Pfam" id="PF00072">
    <property type="entry name" value="Response_reg"/>
    <property type="match status" value="1"/>
</dbReference>
<dbReference type="GeneID" id="78560918"/>